<dbReference type="EMBL" id="JBEDNQ010000010">
    <property type="protein sequence ID" value="MEQ3553433.1"/>
    <property type="molecule type" value="Genomic_DNA"/>
</dbReference>
<dbReference type="PROSITE" id="PS00624">
    <property type="entry name" value="GMC_OXRED_2"/>
    <property type="match status" value="1"/>
</dbReference>
<accession>A0ABV1KG57</accession>
<comment type="cofactor">
    <cofactor evidence="1">
        <name>FAD</name>
        <dbReference type="ChEBI" id="CHEBI:57692"/>
    </cofactor>
</comment>
<dbReference type="InterPro" id="IPR000172">
    <property type="entry name" value="GMC_OxRdtase_N"/>
</dbReference>
<evidence type="ECO:0000256" key="4">
    <source>
        <dbReference type="ARBA" id="ARBA00022827"/>
    </source>
</evidence>
<evidence type="ECO:0000313" key="7">
    <source>
        <dbReference type="Proteomes" id="UP001494902"/>
    </source>
</evidence>
<feature type="domain" description="Glucose-methanol-choline oxidoreductase N-terminal" evidence="5">
    <location>
        <begin position="259"/>
        <end position="273"/>
    </location>
</feature>
<dbReference type="Gene3D" id="3.50.50.60">
    <property type="entry name" value="FAD/NAD(P)-binding domain"/>
    <property type="match status" value="1"/>
</dbReference>
<comment type="caution">
    <text evidence="6">The sequence shown here is derived from an EMBL/GenBank/DDBJ whole genome shotgun (WGS) entry which is preliminary data.</text>
</comment>
<organism evidence="6 7">
    <name type="scientific">Pseudonocardia nematodicida</name>
    <dbReference type="NCBI Taxonomy" id="1206997"/>
    <lineage>
        <taxon>Bacteria</taxon>
        <taxon>Bacillati</taxon>
        <taxon>Actinomycetota</taxon>
        <taxon>Actinomycetes</taxon>
        <taxon>Pseudonocardiales</taxon>
        <taxon>Pseudonocardiaceae</taxon>
        <taxon>Pseudonocardia</taxon>
    </lineage>
</organism>
<dbReference type="PANTHER" id="PTHR11552">
    <property type="entry name" value="GLUCOSE-METHANOL-CHOLINE GMC OXIDOREDUCTASE"/>
    <property type="match status" value="1"/>
</dbReference>
<evidence type="ECO:0000256" key="1">
    <source>
        <dbReference type="ARBA" id="ARBA00001974"/>
    </source>
</evidence>
<dbReference type="Pfam" id="PF05199">
    <property type="entry name" value="GMC_oxred_C"/>
    <property type="match status" value="1"/>
</dbReference>
<keyword evidence="3" id="KW-0285">Flavoprotein</keyword>
<keyword evidence="7" id="KW-1185">Reference proteome</keyword>
<gene>
    <name evidence="6" type="ORF">WIS52_23425</name>
</gene>
<evidence type="ECO:0000256" key="2">
    <source>
        <dbReference type="ARBA" id="ARBA00010790"/>
    </source>
</evidence>
<keyword evidence="4" id="KW-0274">FAD</keyword>
<dbReference type="Pfam" id="PF00732">
    <property type="entry name" value="GMC_oxred_N"/>
    <property type="match status" value="1"/>
</dbReference>
<name>A0ABV1KG57_9PSEU</name>
<dbReference type="InterPro" id="IPR007867">
    <property type="entry name" value="GMC_OxRtase_C"/>
</dbReference>
<reference evidence="6 7" key="1">
    <citation type="submission" date="2024-03" db="EMBL/GenBank/DDBJ databases">
        <title>Draft genome sequence of Pseudonocardia nematodicida JCM 31783.</title>
        <authorList>
            <person name="Butdee W."/>
            <person name="Duangmal K."/>
        </authorList>
    </citation>
    <scope>NUCLEOTIDE SEQUENCE [LARGE SCALE GENOMIC DNA]</scope>
    <source>
        <strain evidence="6 7">JCM 31783</strain>
    </source>
</reference>
<dbReference type="PANTHER" id="PTHR11552:SF147">
    <property type="entry name" value="CHOLINE DEHYDROGENASE, MITOCHONDRIAL"/>
    <property type="match status" value="1"/>
</dbReference>
<dbReference type="Gene3D" id="3.30.410.40">
    <property type="match status" value="1"/>
</dbReference>
<proteinExistence type="inferred from homology"/>
<dbReference type="PIRSF" id="PIRSF000137">
    <property type="entry name" value="Alcohol_oxidase"/>
    <property type="match status" value="1"/>
</dbReference>
<dbReference type="RefSeq" id="WP_349300500.1">
    <property type="nucleotide sequence ID" value="NZ_JBEDNQ010000010.1"/>
</dbReference>
<dbReference type="Proteomes" id="UP001494902">
    <property type="component" value="Unassembled WGS sequence"/>
</dbReference>
<comment type="similarity">
    <text evidence="2">Belongs to the GMC oxidoreductase family.</text>
</comment>
<dbReference type="InterPro" id="IPR036188">
    <property type="entry name" value="FAD/NAD-bd_sf"/>
</dbReference>
<evidence type="ECO:0000259" key="5">
    <source>
        <dbReference type="PROSITE" id="PS00624"/>
    </source>
</evidence>
<dbReference type="InterPro" id="IPR012132">
    <property type="entry name" value="GMC_OxRdtase"/>
</dbReference>
<dbReference type="SUPFAM" id="SSF51905">
    <property type="entry name" value="FAD/NAD(P)-binding domain"/>
    <property type="match status" value="1"/>
</dbReference>
<protein>
    <submittedName>
        <fullName evidence="6">GMC family oxidoreductase N-terminal domain-containing protein</fullName>
    </submittedName>
</protein>
<evidence type="ECO:0000256" key="3">
    <source>
        <dbReference type="ARBA" id="ARBA00022630"/>
    </source>
</evidence>
<evidence type="ECO:0000313" key="6">
    <source>
        <dbReference type="EMBL" id="MEQ3553433.1"/>
    </source>
</evidence>
<dbReference type="SUPFAM" id="SSF54373">
    <property type="entry name" value="FAD-linked reductases, C-terminal domain"/>
    <property type="match status" value="1"/>
</dbReference>
<sequence>MYDTIVVGAGSAGAAVAARLSEDDGRRVLLLEAGPDYRSADAVPMLRGVEPGKVHLARELAASHTFPDLVATRSSAQQPLPYIRGRGAGGSSAINGLFAIRPPREDFDGWAAQGCTGWSFDDVLPLLTAMESDQDFPDEPYHGAHGPTPIVRPRREDFATVDAAVDRITERLGHPWAPDHNAPGSTGVSPYAYNSFGTERVSTNDAYLEPARERPGLEVRGDALVDRVLFSGSRAVGVRAVAGGTVVEFRSAEVVLCAGAIHSPAILQRSGIGPAAELRELGVDPLTDLPVGHGLQDHPGITLALGLHEPVDYGGLPERGQLCVRFDTGVGEEPDDGMLGTPGALGVGVTAGGVIGWVNRVSSTGRVRIAGTDPALDPSVDFDMLSAPEDMQRFRAVVDELRRIAAAPEMKEIAAFTALGAELVSPETPMTDDEFARFSLTNVVDTVHASGSCRMGSPDAPDVVVLPWVPRANTNLTAILVGEKIARDIRGGRTG</sequence>